<dbReference type="WBParaSite" id="BPAG_0000295301-mRNA-1">
    <property type="protein sequence ID" value="BPAG_0000295301-mRNA-1"/>
    <property type="gene ID" value="BPAG_0000295301"/>
</dbReference>
<gene>
    <name evidence="1" type="ORF">BPAG_LOCUS2923</name>
</gene>
<accession>A0A0N4T423</accession>
<dbReference type="Proteomes" id="UP000278627">
    <property type="component" value="Unassembled WGS sequence"/>
</dbReference>
<proteinExistence type="predicted"/>
<evidence type="ECO:0000313" key="3">
    <source>
        <dbReference type="WBParaSite" id="BPAG_0000295301-mRNA-1"/>
    </source>
</evidence>
<dbReference type="EMBL" id="UZAD01000596">
    <property type="protein sequence ID" value="VDN84109.1"/>
    <property type="molecule type" value="Genomic_DNA"/>
</dbReference>
<evidence type="ECO:0000313" key="2">
    <source>
        <dbReference type="Proteomes" id="UP000278627"/>
    </source>
</evidence>
<protein>
    <submittedName>
        <fullName evidence="1 3">Uncharacterized protein</fullName>
    </submittedName>
</protein>
<organism evidence="3">
    <name type="scientific">Brugia pahangi</name>
    <name type="common">Filarial nematode worm</name>
    <dbReference type="NCBI Taxonomy" id="6280"/>
    <lineage>
        <taxon>Eukaryota</taxon>
        <taxon>Metazoa</taxon>
        <taxon>Ecdysozoa</taxon>
        <taxon>Nematoda</taxon>
        <taxon>Chromadorea</taxon>
        <taxon>Rhabditida</taxon>
        <taxon>Spirurina</taxon>
        <taxon>Spiruromorpha</taxon>
        <taxon>Filarioidea</taxon>
        <taxon>Onchocercidae</taxon>
        <taxon>Brugia</taxon>
    </lineage>
</organism>
<reference evidence="3" key="1">
    <citation type="submission" date="2017-02" db="UniProtKB">
        <authorList>
            <consortium name="WormBaseParasite"/>
        </authorList>
    </citation>
    <scope>IDENTIFICATION</scope>
</reference>
<name>A0A0N4T423_BRUPA</name>
<evidence type="ECO:0000313" key="1">
    <source>
        <dbReference type="EMBL" id="VDN84109.1"/>
    </source>
</evidence>
<keyword evidence="2" id="KW-1185">Reference proteome</keyword>
<sequence length="458" mass="52092">MDGSIVDNKLNMSLDDIIKRERKAKQRQQDNGMQGLGTKRVVPKRTNIKRGKRAITRRNRQQTVANGGLSAATTMKVVNRLVNKAIRRRANQSLINRAVTLRRRVLRRNSAVRPAVCSAAIPLFVWAITSSTTVEELETEIVVAWCCIKSIRVTVMQFCWQLLSLRHMTLTSGRGGLPESAKGNESALLGKSHFQVKGLRARRQTAVVGSRLVGRLSGVSQRSRVIGGNPRRNVRRQPVVFTSPQLVRGRGLSHMGQLVSDSEAFMVGQREMLVHVLFGRVVIYFLNPVVKKEDIIHFKYRTLEIDLLENNVRPVLQQKMLRHEMVAAHPHREVVVQRRTRPVIVEQQPIIIRRGGIRKRAVLNEPSVVVVRNAPPQVHFRTQPEFGRVQRAVDVLPRSRLIRKTPYVINPNAVQMRKALGIGLRRSEPQRFESSNTFLQRIPVTSRRGRGFQNIIYN</sequence>
<dbReference type="AlphaFoldDB" id="A0A0N4T423"/>
<reference evidence="1 2" key="2">
    <citation type="submission" date="2018-11" db="EMBL/GenBank/DDBJ databases">
        <authorList>
            <consortium name="Pathogen Informatics"/>
        </authorList>
    </citation>
    <scope>NUCLEOTIDE SEQUENCE [LARGE SCALE GENOMIC DNA]</scope>
</reference>